<dbReference type="RefSeq" id="XP_019007463.1">
    <property type="nucleotide sequence ID" value="XM_019159411.1"/>
</dbReference>
<dbReference type="EMBL" id="KV700118">
    <property type="protein sequence ID" value="OCF46244.1"/>
    <property type="molecule type" value="Genomic_DNA"/>
</dbReference>
<accession>A0A1B9HSJ7</accession>
<dbReference type="OrthoDB" id="2011702at2759"/>
<dbReference type="Proteomes" id="UP000094020">
    <property type="component" value="Chromosome 5"/>
</dbReference>
<reference evidence="1" key="1">
    <citation type="submission" date="2013-07" db="EMBL/GenBank/DDBJ databases">
        <title>The Genome Sequence of Cryptococcus pinus CBS10737.</title>
        <authorList>
            <consortium name="The Broad Institute Genome Sequencing Platform"/>
            <person name="Cuomo C."/>
            <person name="Litvintseva A."/>
            <person name="Chen Y."/>
            <person name="Heitman J."/>
            <person name="Sun S."/>
            <person name="Springer D."/>
            <person name="Dromer F."/>
            <person name="Young S.K."/>
            <person name="Zeng Q."/>
            <person name="Gargeya S."/>
            <person name="Fitzgerald M."/>
            <person name="Abouelleil A."/>
            <person name="Alvarado L."/>
            <person name="Berlin A.M."/>
            <person name="Chapman S.B."/>
            <person name="Dewar J."/>
            <person name="Goldberg J."/>
            <person name="Griggs A."/>
            <person name="Gujja S."/>
            <person name="Hansen M."/>
            <person name="Howarth C."/>
            <person name="Imamovic A."/>
            <person name="Larimer J."/>
            <person name="McCowan C."/>
            <person name="Murphy C."/>
            <person name="Pearson M."/>
            <person name="Priest M."/>
            <person name="Roberts A."/>
            <person name="Saif S."/>
            <person name="Shea T."/>
            <person name="Sykes S."/>
            <person name="Wortman J."/>
            <person name="Nusbaum C."/>
            <person name="Birren B."/>
        </authorList>
    </citation>
    <scope>NUCLEOTIDE SEQUENCE [LARGE SCALE GENOMIC DNA]</scope>
    <source>
        <strain evidence="1">CBS 10737</strain>
    </source>
</reference>
<reference evidence="1" key="3">
    <citation type="submission" date="2016-07" db="EMBL/GenBank/DDBJ databases">
        <title>Evolution of pathogenesis and genome organization in the Tremellales.</title>
        <authorList>
            <person name="Cuomo C."/>
            <person name="Litvintseva A."/>
            <person name="Heitman J."/>
            <person name="Chen Y."/>
            <person name="Sun S."/>
            <person name="Springer D."/>
            <person name="Dromer F."/>
            <person name="Young S."/>
            <person name="Zeng Q."/>
            <person name="Chapman S."/>
            <person name="Gujja S."/>
            <person name="Saif S."/>
            <person name="Birren B."/>
        </authorList>
    </citation>
    <scope>NUCLEOTIDE SEQUENCE</scope>
    <source>
        <strain evidence="1">CBS 10737</strain>
    </source>
</reference>
<gene>
    <name evidence="1" type="ORF">I206_07721</name>
    <name evidence="2" type="ORF">I206_103772</name>
</gene>
<organism evidence="1">
    <name type="scientific">Kwoniella pini CBS 10737</name>
    <dbReference type="NCBI Taxonomy" id="1296096"/>
    <lineage>
        <taxon>Eukaryota</taxon>
        <taxon>Fungi</taxon>
        <taxon>Dikarya</taxon>
        <taxon>Basidiomycota</taxon>
        <taxon>Agaricomycotina</taxon>
        <taxon>Tremellomycetes</taxon>
        <taxon>Tremellales</taxon>
        <taxon>Cryptococcaceae</taxon>
        <taxon>Kwoniella</taxon>
    </lineage>
</organism>
<dbReference type="KEGG" id="kpin:30176090"/>
<reference evidence="2" key="2">
    <citation type="submission" date="2013-07" db="EMBL/GenBank/DDBJ databases">
        <authorList>
            <consortium name="The Broad Institute Genome Sequencing Platform"/>
            <person name="Cuomo C."/>
            <person name="Litvintseva A."/>
            <person name="Chen Y."/>
            <person name="Heitman J."/>
            <person name="Sun S."/>
            <person name="Springer D."/>
            <person name="Dromer F."/>
            <person name="Young S.K."/>
            <person name="Zeng Q."/>
            <person name="Gargeya S."/>
            <person name="Fitzgerald M."/>
            <person name="Abouelleil A."/>
            <person name="Alvarado L."/>
            <person name="Berlin A.M."/>
            <person name="Chapman S.B."/>
            <person name="Dewar J."/>
            <person name="Goldberg J."/>
            <person name="Griggs A."/>
            <person name="Gujja S."/>
            <person name="Hansen M."/>
            <person name="Howarth C."/>
            <person name="Imamovic A."/>
            <person name="Larimer J."/>
            <person name="McCowan C."/>
            <person name="Murphy C."/>
            <person name="Pearson M."/>
            <person name="Priest M."/>
            <person name="Roberts A."/>
            <person name="Saif S."/>
            <person name="Shea T."/>
            <person name="Sykes S."/>
            <person name="Wortman J."/>
            <person name="Nusbaum C."/>
            <person name="Birren B."/>
        </authorList>
    </citation>
    <scope>NUCLEOTIDE SEQUENCE</scope>
    <source>
        <strain evidence="2">CBS 10737</strain>
    </source>
</reference>
<dbReference type="EMBL" id="CP144523">
    <property type="protein sequence ID" value="WWC69829.1"/>
    <property type="molecule type" value="Genomic_DNA"/>
</dbReference>
<proteinExistence type="predicted"/>
<name>A0A1B9HSJ7_9TREE</name>
<dbReference type="GeneID" id="30176090"/>
<protein>
    <submittedName>
        <fullName evidence="1">Uncharacterized protein</fullName>
    </submittedName>
</protein>
<evidence type="ECO:0000313" key="2">
    <source>
        <dbReference type="EMBL" id="WWC69829.1"/>
    </source>
</evidence>
<dbReference type="STRING" id="1296096.A0A1B9HSJ7"/>
<evidence type="ECO:0000313" key="1">
    <source>
        <dbReference type="EMBL" id="OCF46244.1"/>
    </source>
</evidence>
<dbReference type="AlphaFoldDB" id="A0A1B9HSJ7"/>
<evidence type="ECO:0000313" key="3">
    <source>
        <dbReference type="Proteomes" id="UP000094020"/>
    </source>
</evidence>
<reference evidence="2" key="4">
    <citation type="submission" date="2024-02" db="EMBL/GenBank/DDBJ databases">
        <title>Comparative genomics of Cryptococcus and Kwoniella reveals pathogenesis evolution and contrasting modes of karyotype evolution via chromosome fusion or intercentromeric recombination.</title>
        <authorList>
            <person name="Coelho M.A."/>
            <person name="David-Palma M."/>
            <person name="Shea T."/>
            <person name="Bowers K."/>
            <person name="McGinley-Smith S."/>
            <person name="Mohammad A.W."/>
            <person name="Gnirke A."/>
            <person name="Yurkov A.M."/>
            <person name="Nowrousian M."/>
            <person name="Sun S."/>
            <person name="Cuomo C.A."/>
            <person name="Heitman J."/>
        </authorList>
    </citation>
    <scope>NUCLEOTIDE SEQUENCE</scope>
    <source>
        <strain evidence="2">CBS 10737</strain>
    </source>
</reference>
<keyword evidence="3" id="KW-1185">Reference proteome</keyword>
<sequence>MAPSLLYHAINPNLYPTNTENETLLVVRFSGPVRISDIRIIPEGVESLTGPGTTYPLTFTGRILLNVSPSNPINALASTTIEVTPSENALNYPMNMPAGVTTRMMMLYSPAQKLTISIYGYSGGSLDTPIEPILADSLRLQPSIIDTKQLQKEDPNWLHTWCGDSPKSLLNLLDETTSPQILQRALDCLSLLNEIQPIFPLFLEDPVALTFFLSQPSNLRDTILSNPKYAIHPSVLPLLPSNHPLQILDQPSKSEQHLQAWKNLSLGLGPLMILSNADQEELLRIEDGEEKSNVVRLIELSNDELGRTHLEKNIEAILDILNHPFKDKSLNIYLSKYLPKLIVCSNMKGSKRELAIPSEYSEDVIRSLSAIRGEIIDGNSTKRICDQLALKYLKHLDNDHPLKRVFVANSFQTSPTHFGVGNNADIRRLNRLSNALDKSILGKDFEFSSLIHQITPSELISIISPELYSSLSTSRKPPFNVIPSVQIDLEQGTKSFAGKVYNQHEFRQDRDSPLSSTGLGISGMSGLGVGVGVGINTGGLGIGSLGGSGRAASRHVDSYTMVQPK</sequence>